<comment type="caution">
    <text evidence="3">The sequence shown here is derived from an EMBL/GenBank/DDBJ whole genome shotgun (WGS) entry which is preliminary data.</text>
</comment>
<reference evidence="3" key="1">
    <citation type="journal article" date="2020" name="Phytopathology">
        <title>Genome sequence of the chestnut blight fungus Cryphonectria parasitica EP155: A fundamental resource for an archetypical invasive plant pathogen.</title>
        <authorList>
            <person name="Crouch J.A."/>
            <person name="Dawe A."/>
            <person name="Aerts A."/>
            <person name="Barry K."/>
            <person name="Churchill A.C.L."/>
            <person name="Grimwood J."/>
            <person name="Hillman B."/>
            <person name="Milgroom M.G."/>
            <person name="Pangilinan J."/>
            <person name="Smith M."/>
            <person name="Salamov A."/>
            <person name="Schmutz J."/>
            <person name="Yadav J."/>
            <person name="Grigoriev I.V."/>
            <person name="Nuss D."/>
        </authorList>
    </citation>
    <scope>NUCLEOTIDE SEQUENCE</scope>
    <source>
        <strain evidence="3">EP155</strain>
    </source>
</reference>
<organism evidence="3 4">
    <name type="scientific">Cryphonectria parasitica (strain ATCC 38755 / EP155)</name>
    <dbReference type="NCBI Taxonomy" id="660469"/>
    <lineage>
        <taxon>Eukaryota</taxon>
        <taxon>Fungi</taxon>
        <taxon>Dikarya</taxon>
        <taxon>Ascomycota</taxon>
        <taxon>Pezizomycotina</taxon>
        <taxon>Sordariomycetes</taxon>
        <taxon>Sordariomycetidae</taxon>
        <taxon>Diaporthales</taxon>
        <taxon>Cryphonectriaceae</taxon>
        <taxon>Cryphonectria-Endothia species complex</taxon>
        <taxon>Cryphonectria</taxon>
    </lineage>
</organism>
<feature type="region of interest" description="Disordered" evidence="1">
    <location>
        <begin position="653"/>
        <end position="699"/>
    </location>
</feature>
<evidence type="ECO:0000313" key="4">
    <source>
        <dbReference type="Proteomes" id="UP000803844"/>
    </source>
</evidence>
<protein>
    <recommendedName>
        <fullName evidence="2">HNH nuclease domain-containing protein</fullName>
    </recommendedName>
</protein>
<gene>
    <name evidence="3" type="ORF">M406DRAFT_69295</name>
</gene>
<evidence type="ECO:0000259" key="2">
    <source>
        <dbReference type="Pfam" id="PF13391"/>
    </source>
</evidence>
<feature type="compositionally biased region" description="Polar residues" evidence="1">
    <location>
        <begin position="565"/>
        <end position="600"/>
    </location>
</feature>
<keyword evidence="4" id="KW-1185">Reference proteome</keyword>
<sequence>MSITLQVLILKSNSEFDKPATTDGEKWKGAMGYLSSCPYWFSSSWGRHHEALDYVTLLVEWQSDGATHEFLRNYYTKFAALLDPLLGVLSSLPQVVDLHQSIVKPYVVPGGYALGSTIVRKLIYDSLNDSQRLGMKTAFSLYDQSLAQAADGDAAGYIAGTAAWALDTNKNPTSTLWVLVSWESLDAELSFPKHCYAAPLASLTLPATGSANLLAMSGITREQRSRGWNVKFFIGKDASAGIYQRDNLLTIGDVARDLELCIVFSNLPNDTDDWQAVLLPRRVDATPTDMHIHIALDKANMEPFPGPTIVMQYTYLFHSSSRCALPSGQPHSPTSPCYHKPLPPTRRYNPRHAAISKPSSTSRSRHPSTSSTPSEIENEEIPVSIITPETARGFMGAFRSNLLGTNPVCAISGKGKSWVDGLPGTGIEAAHIVPQIHWAVYPLDAVNSAGLEERPSVEDRPRLEMAWRRTWMSSNGLPLLSHLHKCFEARLVSIHPSTRRVRAFVEYDILTEHNGQQAHLPPAIDTDAEALQYHYDMCCIENMIAAWIPDATALLDRREAPLVAPQQNAPAGSTSGQGTIDNSRDASGQETSTRQTSVSQDIPPASGHTTHPPSPPPSNVGGPRWMCGAEVIDDLQEAAELLKHGWILQEVGAGEEERGRSSKRRRCTTTDADSGGDNEQPSKKQRLAVTGLSPDSSND</sequence>
<evidence type="ECO:0000256" key="1">
    <source>
        <dbReference type="SAM" id="MobiDB-lite"/>
    </source>
</evidence>
<dbReference type="GeneID" id="63842376"/>
<dbReference type="Pfam" id="PF13391">
    <property type="entry name" value="HNH_2"/>
    <property type="match status" value="1"/>
</dbReference>
<proteinExistence type="predicted"/>
<dbReference type="EMBL" id="MU032346">
    <property type="protein sequence ID" value="KAF3767131.1"/>
    <property type="molecule type" value="Genomic_DNA"/>
</dbReference>
<feature type="domain" description="HNH nuclease" evidence="2">
    <location>
        <begin position="409"/>
        <end position="495"/>
    </location>
</feature>
<dbReference type="InterPro" id="IPR003615">
    <property type="entry name" value="HNH_nuc"/>
</dbReference>
<feature type="compositionally biased region" description="Low complexity" evidence="1">
    <location>
        <begin position="356"/>
        <end position="374"/>
    </location>
</feature>
<dbReference type="Proteomes" id="UP000803844">
    <property type="component" value="Unassembled WGS sequence"/>
</dbReference>
<accession>A0A9P4Y5M2</accession>
<feature type="region of interest" description="Disordered" evidence="1">
    <location>
        <begin position="327"/>
        <end position="383"/>
    </location>
</feature>
<dbReference type="RefSeq" id="XP_040778092.1">
    <property type="nucleotide sequence ID" value="XM_040925247.1"/>
</dbReference>
<evidence type="ECO:0000313" key="3">
    <source>
        <dbReference type="EMBL" id="KAF3767131.1"/>
    </source>
</evidence>
<dbReference type="AlphaFoldDB" id="A0A9P4Y5M2"/>
<name>A0A9P4Y5M2_CRYP1</name>
<feature type="region of interest" description="Disordered" evidence="1">
    <location>
        <begin position="563"/>
        <end position="625"/>
    </location>
</feature>
<dbReference type="OrthoDB" id="2142759at2759"/>